<evidence type="ECO:0000313" key="1">
    <source>
        <dbReference type="EMBL" id="AMB86757.1"/>
    </source>
</evidence>
<dbReference type="EMBL" id="CP014135">
    <property type="protein sequence ID" value="AMB86757.1"/>
    <property type="molecule type" value="Genomic_DNA"/>
</dbReference>
<dbReference type="PANTHER" id="PTHR43415">
    <property type="entry name" value="SPERMIDINE N(1)-ACETYLTRANSFERASE"/>
    <property type="match status" value="1"/>
</dbReference>
<dbReference type="STRING" id="46677.AWM79_16210"/>
<evidence type="ECO:0000313" key="2">
    <source>
        <dbReference type="Proteomes" id="UP000063229"/>
    </source>
</evidence>
<dbReference type="SUPFAM" id="SSF55729">
    <property type="entry name" value="Acyl-CoA N-acyltransferases (Nat)"/>
    <property type="match status" value="1"/>
</dbReference>
<dbReference type="Pfam" id="PF13302">
    <property type="entry name" value="Acetyltransf_3"/>
    <property type="match status" value="1"/>
</dbReference>
<name>A0A0X1T3S5_PSEAA</name>
<dbReference type="RefSeq" id="WP_017132852.1">
    <property type="nucleotide sequence ID" value="NZ_CP014135.1"/>
</dbReference>
<dbReference type="KEGG" id="pagb:AWM79_16210"/>
<reference evidence="1 2" key="1">
    <citation type="submission" date="2016-01" db="EMBL/GenBank/DDBJ databases">
        <authorList>
            <person name="McClelland M."/>
            <person name="Jain A."/>
            <person name="Saraogi P."/>
            <person name="Mendelson R."/>
            <person name="Westerman R."/>
            <person name="SanMiguel P."/>
            <person name="Csonka L."/>
        </authorList>
    </citation>
    <scope>NUCLEOTIDE SEQUENCE [LARGE SCALE GENOMIC DNA]</scope>
    <source>
        <strain evidence="1 2">NCPPB 2472</strain>
    </source>
</reference>
<dbReference type="PROSITE" id="PS51186">
    <property type="entry name" value="GNAT"/>
    <property type="match status" value="1"/>
</dbReference>
<accession>A0A0X1T3S5</accession>
<dbReference type="AlphaFoldDB" id="A0A0X1T3S5"/>
<keyword evidence="2" id="KW-1185">Reference proteome</keyword>
<dbReference type="OrthoDB" id="9801669at2"/>
<dbReference type="PANTHER" id="PTHR43415:SF3">
    <property type="entry name" value="GNAT-FAMILY ACETYLTRANSFERASE"/>
    <property type="match status" value="1"/>
</dbReference>
<organism evidence="1 2">
    <name type="scientific">Pseudomonas agarici</name>
    <dbReference type="NCBI Taxonomy" id="46677"/>
    <lineage>
        <taxon>Bacteria</taxon>
        <taxon>Pseudomonadati</taxon>
        <taxon>Pseudomonadota</taxon>
        <taxon>Gammaproteobacteria</taxon>
        <taxon>Pseudomonadales</taxon>
        <taxon>Pseudomonadaceae</taxon>
        <taxon>Pseudomonas</taxon>
    </lineage>
</organism>
<dbReference type="InterPro" id="IPR016181">
    <property type="entry name" value="Acyl_CoA_acyltransferase"/>
</dbReference>
<dbReference type="Proteomes" id="UP000063229">
    <property type="component" value="Chromosome"/>
</dbReference>
<sequence length="170" mass="18762">MIVGKNVLLRTWKEADLPLLRDMRNDIALQAQLLARARGSDESQVREWLKGFSSANDSFMFILADPGDDSALGFVQFKNTDFVSRNTELGICLAAPAQGRGIGPEVLALASAYLRDTWGLGKIWLKVRGDNGAAIRCYEKAGFKHCGKLSNHVFISGAWQDVVLMELFLS</sequence>
<gene>
    <name evidence="1" type="ORF">AWM79_16210</name>
</gene>
<proteinExistence type="predicted"/>
<dbReference type="Gene3D" id="3.40.630.30">
    <property type="match status" value="1"/>
</dbReference>
<dbReference type="InterPro" id="IPR000182">
    <property type="entry name" value="GNAT_dom"/>
</dbReference>
<dbReference type="GO" id="GO:0016747">
    <property type="term" value="F:acyltransferase activity, transferring groups other than amino-acyl groups"/>
    <property type="evidence" value="ECO:0007669"/>
    <property type="project" value="InterPro"/>
</dbReference>
<protein>
    <submittedName>
        <fullName evidence="1">Uncharacterized protein</fullName>
    </submittedName>
</protein>